<dbReference type="InterPro" id="IPR041726">
    <property type="entry name" value="ACAD10_11_N"/>
</dbReference>
<comment type="caution">
    <text evidence="2">The sequence shown here is derived from an EMBL/GenBank/DDBJ whole genome shotgun (WGS) entry which is preliminary data.</text>
</comment>
<dbReference type="InterPro" id="IPR052898">
    <property type="entry name" value="ACAD10-like"/>
</dbReference>
<name>A0ABW0YPN7_9BACI</name>
<proteinExistence type="predicted"/>
<keyword evidence="3" id="KW-1185">Reference proteome</keyword>
<evidence type="ECO:0000313" key="3">
    <source>
        <dbReference type="Proteomes" id="UP001596142"/>
    </source>
</evidence>
<dbReference type="RefSeq" id="WP_385939415.1">
    <property type="nucleotide sequence ID" value="NZ_JBHSOZ010000003.1"/>
</dbReference>
<dbReference type="EMBL" id="JBHSOZ010000003">
    <property type="protein sequence ID" value="MFC5712319.1"/>
    <property type="molecule type" value="Genomic_DNA"/>
</dbReference>
<feature type="domain" description="Aminoglycoside phosphotransferase" evidence="1">
    <location>
        <begin position="42"/>
        <end position="269"/>
    </location>
</feature>
<evidence type="ECO:0000313" key="2">
    <source>
        <dbReference type="EMBL" id="MFC5712319.1"/>
    </source>
</evidence>
<accession>A0ABW0YPN7</accession>
<evidence type="ECO:0000259" key="1">
    <source>
        <dbReference type="Pfam" id="PF01636"/>
    </source>
</evidence>
<protein>
    <submittedName>
        <fullName evidence="2">Phosphotransferase family protein</fullName>
    </submittedName>
</protein>
<dbReference type="Proteomes" id="UP001596142">
    <property type="component" value="Unassembled WGS sequence"/>
</dbReference>
<dbReference type="InterPro" id="IPR002575">
    <property type="entry name" value="Aminoglycoside_PTrfase"/>
</dbReference>
<dbReference type="PANTHER" id="PTHR47829">
    <property type="entry name" value="HYDROLASE, PUTATIVE (AFU_ORTHOLOGUE AFUA_1G12880)-RELATED"/>
    <property type="match status" value="1"/>
</dbReference>
<gene>
    <name evidence="2" type="ORF">ACFPU1_05955</name>
</gene>
<sequence>MSSFTFQDTIPVREGEEVNIERLEEFLRKTIDDFPDEPLQMNQFPSGHSNLTYEVKAGDWEGVLRRPPLGPVAPKAHDMEREYQVLKALHPSFPLAPRPYVFSDDHGIIGSPFFVMERRRGVVIDTDLPESLKSTPEAGKMLSSVMVKTLAELHSLDYKDTPLMQMTKPDGFMQRQVQGWIKRYERAKTHEVPGENELKKQLVEKIPETKEASVIHYDFKFNNAMFDAADPSKIIGLFDWEMATVGDPLADLGVTLSYWIESGDPELLQKGFGKPPVTVQPGFYTRRDVVEQYAKETGRDVENIDFYLTFAYFKLAVIAQQIYYRFKKGQTNDQRFSKFHQTTAALIQHADYISRKGIM</sequence>
<dbReference type="SUPFAM" id="SSF56112">
    <property type="entry name" value="Protein kinase-like (PK-like)"/>
    <property type="match status" value="1"/>
</dbReference>
<reference evidence="3" key="1">
    <citation type="journal article" date="2019" name="Int. J. Syst. Evol. Microbiol.">
        <title>The Global Catalogue of Microorganisms (GCM) 10K type strain sequencing project: providing services to taxonomists for standard genome sequencing and annotation.</title>
        <authorList>
            <consortium name="The Broad Institute Genomics Platform"/>
            <consortium name="The Broad Institute Genome Sequencing Center for Infectious Disease"/>
            <person name="Wu L."/>
            <person name="Ma J."/>
        </authorList>
    </citation>
    <scope>NUCLEOTIDE SEQUENCE [LARGE SCALE GENOMIC DNA]</scope>
    <source>
        <strain evidence="3">CECT 7184</strain>
    </source>
</reference>
<organism evidence="2 3">
    <name type="scientific">Thalassorhabdus alkalitolerans</name>
    <dbReference type="NCBI Taxonomy" id="2282697"/>
    <lineage>
        <taxon>Bacteria</taxon>
        <taxon>Bacillati</taxon>
        <taxon>Bacillota</taxon>
        <taxon>Bacilli</taxon>
        <taxon>Bacillales</taxon>
        <taxon>Bacillaceae</taxon>
        <taxon>Thalassorhabdus</taxon>
    </lineage>
</organism>
<dbReference type="Gene3D" id="3.90.1200.10">
    <property type="match status" value="1"/>
</dbReference>
<dbReference type="Gene3D" id="3.30.200.20">
    <property type="entry name" value="Phosphorylase Kinase, domain 1"/>
    <property type="match status" value="1"/>
</dbReference>
<dbReference type="Pfam" id="PF01636">
    <property type="entry name" value="APH"/>
    <property type="match status" value="1"/>
</dbReference>
<dbReference type="PANTHER" id="PTHR47829:SF1">
    <property type="entry name" value="HAD FAMILY PHOSPHATASE"/>
    <property type="match status" value="1"/>
</dbReference>
<dbReference type="InterPro" id="IPR011009">
    <property type="entry name" value="Kinase-like_dom_sf"/>
</dbReference>
<dbReference type="CDD" id="cd05154">
    <property type="entry name" value="ACAD10_11_N-like"/>
    <property type="match status" value="1"/>
</dbReference>